<dbReference type="GO" id="GO:0015232">
    <property type="term" value="F:heme transmembrane transporter activity"/>
    <property type="evidence" value="ECO:0007669"/>
    <property type="project" value="InterPro"/>
</dbReference>
<protein>
    <recommendedName>
        <fullName evidence="4 12">Heme exporter protein B</fullName>
    </recommendedName>
</protein>
<feature type="transmembrane region" description="Helical" evidence="13">
    <location>
        <begin position="157"/>
        <end position="175"/>
    </location>
</feature>
<dbReference type="PRINTS" id="PR01414">
    <property type="entry name" value="CCMBBIOGNSIS"/>
</dbReference>
<dbReference type="GO" id="GO:0017004">
    <property type="term" value="P:cytochrome complex assembly"/>
    <property type="evidence" value="ECO:0007669"/>
    <property type="project" value="UniProtKB-KW"/>
</dbReference>
<evidence type="ECO:0000256" key="12">
    <source>
        <dbReference type="PIRNR" id="PIRNR002764"/>
    </source>
</evidence>
<gene>
    <name evidence="14" type="ORF">SAMN05878503_11710</name>
</gene>
<evidence type="ECO:0000313" key="15">
    <source>
        <dbReference type="Proteomes" id="UP000219467"/>
    </source>
</evidence>
<dbReference type="OrthoDB" id="9812915at2"/>
<dbReference type="GO" id="GO:0005886">
    <property type="term" value="C:plasma membrane"/>
    <property type="evidence" value="ECO:0007669"/>
    <property type="project" value="UniProtKB-SubCell"/>
</dbReference>
<keyword evidence="8 13" id="KW-0812">Transmembrane</keyword>
<feature type="transmembrane region" description="Helical" evidence="13">
    <location>
        <begin position="47"/>
        <end position="64"/>
    </location>
</feature>
<dbReference type="Pfam" id="PF03379">
    <property type="entry name" value="CcmB"/>
    <property type="match status" value="1"/>
</dbReference>
<evidence type="ECO:0000256" key="2">
    <source>
        <dbReference type="ARBA" id="ARBA00004429"/>
    </source>
</evidence>
<evidence type="ECO:0000256" key="6">
    <source>
        <dbReference type="ARBA" id="ARBA00022475"/>
    </source>
</evidence>
<dbReference type="AlphaFoldDB" id="A0A285D1X0"/>
<evidence type="ECO:0000256" key="8">
    <source>
        <dbReference type="ARBA" id="ARBA00022692"/>
    </source>
</evidence>
<comment type="subcellular location">
    <subcellularLocation>
        <location evidence="2">Cell inner membrane</location>
        <topology evidence="2">Multi-pass membrane protein</topology>
    </subcellularLocation>
</comment>
<organism evidence="14 15">
    <name type="scientific">Cereibacter ovatus</name>
    <dbReference type="NCBI Taxonomy" id="439529"/>
    <lineage>
        <taxon>Bacteria</taxon>
        <taxon>Pseudomonadati</taxon>
        <taxon>Pseudomonadota</taxon>
        <taxon>Alphaproteobacteria</taxon>
        <taxon>Rhodobacterales</taxon>
        <taxon>Paracoccaceae</taxon>
        <taxon>Cereibacter</taxon>
    </lineage>
</organism>
<dbReference type="InterPro" id="IPR026031">
    <property type="entry name" value="Cyt_c_CcmB_bac"/>
</dbReference>
<accession>A0A285D1X0</accession>
<dbReference type="InterPro" id="IPR003544">
    <property type="entry name" value="Cyt_c_biogenesis_CcmB"/>
</dbReference>
<evidence type="ECO:0000256" key="7">
    <source>
        <dbReference type="ARBA" id="ARBA00022519"/>
    </source>
</evidence>
<keyword evidence="5 12" id="KW-0813">Transport</keyword>
<keyword evidence="15" id="KW-1185">Reference proteome</keyword>
<keyword evidence="6 12" id="KW-1003">Cell membrane</keyword>
<evidence type="ECO:0000256" key="1">
    <source>
        <dbReference type="ARBA" id="ARBA00002442"/>
    </source>
</evidence>
<sequence length="218" mass="22118">MIALLIRDLRLALRAGGGFGLGLAFFLLVAVLVPLGVGPESATLAKIAPGILWVGALLACLLSLDRIFALDYEDGSLDLLATAPIPLEGVVAVKAAAHWIVTGLPLTLISPLLALLLNLPPAGYGWLLASLALGTPALSVIGTFGAALTVGLKRGGLLLSLLVLPLYVPTLVFGAEAVRRGAEGMSVATPLLLLAGITAGVAALLPFASAAAVRINLR</sequence>
<name>A0A285D1X0_9RHOB</name>
<evidence type="ECO:0000256" key="10">
    <source>
        <dbReference type="ARBA" id="ARBA00022989"/>
    </source>
</evidence>
<comment type="similarity">
    <text evidence="3 12">Belongs to the CcmB/CycW/HelB family.</text>
</comment>
<evidence type="ECO:0000256" key="9">
    <source>
        <dbReference type="ARBA" id="ARBA00022748"/>
    </source>
</evidence>
<keyword evidence="9 12" id="KW-0201">Cytochrome c-type biogenesis</keyword>
<feature type="transmembrane region" description="Helical" evidence="13">
    <location>
        <begin position="123"/>
        <end position="150"/>
    </location>
</feature>
<dbReference type="PANTHER" id="PTHR30070:SF1">
    <property type="entry name" value="CYTOCHROME C BIOGENESIS B-RELATED"/>
    <property type="match status" value="1"/>
</dbReference>
<feature type="transmembrane region" description="Helical" evidence="13">
    <location>
        <begin position="96"/>
        <end position="117"/>
    </location>
</feature>
<dbReference type="Proteomes" id="UP000219467">
    <property type="component" value="Unassembled WGS sequence"/>
</dbReference>
<evidence type="ECO:0000256" key="11">
    <source>
        <dbReference type="ARBA" id="ARBA00023136"/>
    </source>
</evidence>
<keyword evidence="11 12" id="KW-0472">Membrane</keyword>
<dbReference type="RefSeq" id="WP_097031406.1">
    <property type="nucleotide sequence ID" value="NZ_OAOQ01000017.1"/>
</dbReference>
<dbReference type="EMBL" id="OAOQ01000017">
    <property type="protein sequence ID" value="SNX73811.1"/>
    <property type="molecule type" value="Genomic_DNA"/>
</dbReference>
<evidence type="ECO:0000256" key="5">
    <source>
        <dbReference type="ARBA" id="ARBA00022448"/>
    </source>
</evidence>
<evidence type="ECO:0000256" key="3">
    <source>
        <dbReference type="ARBA" id="ARBA00010544"/>
    </source>
</evidence>
<dbReference type="NCBIfam" id="TIGR01190">
    <property type="entry name" value="ccmB"/>
    <property type="match status" value="1"/>
</dbReference>
<reference evidence="15" key="1">
    <citation type="submission" date="2017-08" db="EMBL/GenBank/DDBJ databases">
        <authorList>
            <person name="Varghese N."/>
            <person name="Submissions S."/>
        </authorList>
    </citation>
    <scope>NUCLEOTIDE SEQUENCE [LARGE SCALE GENOMIC DNA]</scope>
    <source>
        <strain evidence="15">JA234</strain>
    </source>
</reference>
<feature type="transmembrane region" description="Helical" evidence="13">
    <location>
        <begin position="12"/>
        <end position="35"/>
    </location>
</feature>
<evidence type="ECO:0000256" key="13">
    <source>
        <dbReference type="SAM" id="Phobius"/>
    </source>
</evidence>
<feature type="transmembrane region" description="Helical" evidence="13">
    <location>
        <begin position="187"/>
        <end position="213"/>
    </location>
</feature>
<dbReference type="PIRSF" id="PIRSF002764">
    <property type="entry name" value="CcmB"/>
    <property type="match status" value="1"/>
</dbReference>
<dbReference type="GO" id="GO:1903607">
    <property type="term" value="P:cytochrome c biosynthetic process"/>
    <property type="evidence" value="ECO:0007669"/>
    <property type="project" value="TreeGrafter"/>
</dbReference>
<evidence type="ECO:0000313" key="14">
    <source>
        <dbReference type="EMBL" id="SNX73811.1"/>
    </source>
</evidence>
<comment type="function">
    <text evidence="1 12">Required for the export of heme to the periplasm for the biogenesis of c-type cytochromes.</text>
</comment>
<dbReference type="PANTHER" id="PTHR30070">
    <property type="entry name" value="HEME EXPORTER PROTEIN B"/>
    <property type="match status" value="1"/>
</dbReference>
<keyword evidence="7 12" id="KW-0997">Cell inner membrane</keyword>
<evidence type="ECO:0000256" key="4">
    <source>
        <dbReference type="ARBA" id="ARBA00016452"/>
    </source>
</evidence>
<proteinExistence type="inferred from homology"/>
<keyword evidence="10 13" id="KW-1133">Transmembrane helix</keyword>